<dbReference type="InterPro" id="IPR032675">
    <property type="entry name" value="LRR_dom_sf"/>
</dbReference>
<dbReference type="Pfam" id="PF13516">
    <property type="entry name" value="LRR_6"/>
    <property type="match status" value="1"/>
</dbReference>
<dbReference type="GO" id="GO:0019005">
    <property type="term" value="C:SCF ubiquitin ligase complex"/>
    <property type="evidence" value="ECO:0007669"/>
    <property type="project" value="TreeGrafter"/>
</dbReference>
<dbReference type="Gene3D" id="3.80.10.10">
    <property type="entry name" value="Ribonuclease Inhibitor"/>
    <property type="match status" value="1"/>
</dbReference>
<dbReference type="PANTHER" id="PTHR13318:SF190">
    <property type="entry name" value="PARTNER OF PAIRED, ISOFORM B"/>
    <property type="match status" value="1"/>
</dbReference>
<organism evidence="2 3">
    <name type="scientific">Candidatus Kaiserbacteria bacterium RIFCSPLOWO2_12_FULL_53_8</name>
    <dbReference type="NCBI Taxonomy" id="1798529"/>
    <lineage>
        <taxon>Bacteria</taxon>
        <taxon>Candidatus Kaiseribacteriota</taxon>
    </lineage>
</organism>
<proteinExistence type="predicted"/>
<dbReference type="SMART" id="SM00368">
    <property type="entry name" value="LRR_RI"/>
    <property type="match status" value="2"/>
</dbReference>
<feature type="region of interest" description="Disordered" evidence="1">
    <location>
        <begin position="1"/>
        <end position="28"/>
    </location>
</feature>
<dbReference type="InterPro" id="IPR001611">
    <property type="entry name" value="Leu-rich_rpt"/>
</dbReference>
<dbReference type="EMBL" id="MFMQ01000058">
    <property type="protein sequence ID" value="OGG91277.1"/>
    <property type="molecule type" value="Genomic_DNA"/>
</dbReference>
<dbReference type="GO" id="GO:0031146">
    <property type="term" value="P:SCF-dependent proteasomal ubiquitin-dependent protein catabolic process"/>
    <property type="evidence" value="ECO:0007669"/>
    <property type="project" value="TreeGrafter"/>
</dbReference>
<dbReference type="SUPFAM" id="SSF52047">
    <property type="entry name" value="RNI-like"/>
    <property type="match status" value="1"/>
</dbReference>
<sequence>MPSSPEHLPESAEPVVQRDSVQEKQRDSVNAMRHRFQLSIKGLGLFTGAMAGISWIVSLPFHHDRVNRVVEEKVNRKGGTVVNKTLTGEDKVIYALKPVSFVKKIYIDNPIFTDTDLQNLGLSQAAELRELSLIGTQITDASIEYLADNTSLEELNISNTRITDAGLKNLHDLRWLRSLRMMDMQSVTDEGMKSVTTHPRLEHLTVGGPGLTDKGIGYLSESLGGKKENRLQSILIARCNATKKELQKLQKASSQCSVITLHDTRWVPPEDRESLTYRLFPNYYHKYYELKAKQKAKAQKENGL</sequence>
<evidence type="ECO:0000256" key="1">
    <source>
        <dbReference type="SAM" id="MobiDB-lite"/>
    </source>
</evidence>
<comment type="caution">
    <text evidence="2">The sequence shown here is derived from an EMBL/GenBank/DDBJ whole genome shotgun (WGS) entry which is preliminary data.</text>
</comment>
<dbReference type="Proteomes" id="UP000178601">
    <property type="component" value="Unassembled WGS sequence"/>
</dbReference>
<protein>
    <recommendedName>
        <fullName evidence="4">Leucine Rich repeats (2 copies)</fullName>
    </recommendedName>
</protein>
<name>A0A1F6FZI7_9BACT</name>
<dbReference type="AlphaFoldDB" id="A0A1F6FZI7"/>
<reference evidence="2 3" key="1">
    <citation type="journal article" date="2016" name="Nat. Commun.">
        <title>Thousands of microbial genomes shed light on interconnected biogeochemical processes in an aquifer system.</title>
        <authorList>
            <person name="Anantharaman K."/>
            <person name="Brown C.T."/>
            <person name="Hug L.A."/>
            <person name="Sharon I."/>
            <person name="Castelle C.J."/>
            <person name="Probst A.J."/>
            <person name="Thomas B.C."/>
            <person name="Singh A."/>
            <person name="Wilkins M.J."/>
            <person name="Karaoz U."/>
            <person name="Brodie E.L."/>
            <person name="Williams K.H."/>
            <person name="Hubbard S.S."/>
            <person name="Banfield J.F."/>
        </authorList>
    </citation>
    <scope>NUCLEOTIDE SEQUENCE [LARGE SCALE GENOMIC DNA]</scope>
</reference>
<evidence type="ECO:0008006" key="4">
    <source>
        <dbReference type="Google" id="ProtNLM"/>
    </source>
</evidence>
<dbReference type="PANTHER" id="PTHR13318">
    <property type="entry name" value="PARTNER OF PAIRED, ISOFORM B-RELATED"/>
    <property type="match status" value="1"/>
</dbReference>
<evidence type="ECO:0000313" key="2">
    <source>
        <dbReference type="EMBL" id="OGG91277.1"/>
    </source>
</evidence>
<evidence type="ECO:0000313" key="3">
    <source>
        <dbReference type="Proteomes" id="UP000178601"/>
    </source>
</evidence>
<accession>A0A1F6FZI7</accession>
<gene>
    <name evidence="2" type="ORF">A3H16_02305</name>
</gene>